<dbReference type="AlphaFoldDB" id="A0AAV7KQL9"/>
<protein>
    <submittedName>
        <fullName evidence="2">Uncharacterized protein</fullName>
    </submittedName>
</protein>
<reference evidence="2" key="1">
    <citation type="journal article" date="2022" name="bioRxiv">
        <title>Sequencing and chromosome-scale assembly of the giantPleurodeles waltlgenome.</title>
        <authorList>
            <person name="Brown T."/>
            <person name="Elewa A."/>
            <person name="Iarovenko S."/>
            <person name="Subramanian E."/>
            <person name="Araus A.J."/>
            <person name="Petzold A."/>
            <person name="Susuki M."/>
            <person name="Suzuki K.-i.T."/>
            <person name="Hayashi T."/>
            <person name="Toyoda A."/>
            <person name="Oliveira C."/>
            <person name="Osipova E."/>
            <person name="Leigh N.D."/>
            <person name="Simon A."/>
            <person name="Yun M.H."/>
        </authorList>
    </citation>
    <scope>NUCLEOTIDE SEQUENCE</scope>
    <source>
        <strain evidence="2">20211129_DDA</strain>
        <tissue evidence="2">Liver</tissue>
    </source>
</reference>
<comment type="caution">
    <text evidence="2">The sequence shown here is derived from an EMBL/GenBank/DDBJ whole genome shotgun (WGS) entry which is preliminary data.</text>
</comment>
<keyword evidence="1" id="KW-0812">Transmembrane</keyword>
<keyword evidence="1" id="KW-1133">Transmembrane helix</keyword>
<evidence type="ECO:0000313" key="3">
    <source>
        <dbReference type="Proteomes" id="UP001066276"/>
    </source>
</evidence>
<accession>A0AAV7KQL9</accession>
<evidence type="ECO:0000256" key="1">
    <source>
        <dbReference type="SAM" id="Phobius"/>
    </source>
</evidence>
<feature type="transmembrane region" description="Helical" evidence="1">
    <location>
        <begin position="12"/>
        <end position="37"/>
    </location>
</feature>
<keyword evidence="1" id="KW-0472">Membrane</keyword>
<name>A0AAV7KQL9_PLEWA</name>
<evidence type="ECO:0000313" key="2">
    <source>
        <dbReference type="EMBL" id="KAJ1080489.1"/>
    </source>
</evidence>
<proteinExistence type="predicted"/>
<dbReference type="Proteomes" id="UP001066276">
    <property type="component" value="Chromosome 12"/>
</dbReference>
<dbReference type="EMBL" id="JANPWB010000016">
    <property type="protein sequence ID" value="KAJ1080489.1"/>
    <property type="molecule type" value="Genomic_DNA"/>
</dbReference>
<gene>
    <name evidence="2" type="ORF">NDU88_000688</name>
</gene>
<keyword evidence="3" id="KW-1185">Reference proteome</keyword>
<organism evidence="2 3">
    <name type="scientific">Pleurodeles waltl</name>
    <name type="common">Iberian ribbed newt</name>
    <dbReference type="NCBI Taxonomy" id="8319"/>
    <lineage>
        <taxon>Eukaryota</taxon>
        <taxon>Metazoa</taxon>
        <taxon>Chordata</taxon>
        <taxon>Craniata</taxon>
        <taxon>Vertebrata</taxon>
        <taxon>Euteleostomi</taxon>
        <taxon>Amphibia</taxon>
        <taxon>Batrachia</taxon>
        <taxon>Caudata</taxon>
        <taxon>Salamandroidea</taxon>
        <taxon>Salamandridae</taxon>
        <taxon>Pleurodelinae</taxon>
        <taxon>Pleurodeles</taxon>
    </lineage>
</organism>
<sequence length="153" mass="15746">MVHASIRTCGSSIGVIIGGIAGVLVVVLVVVILAPVVNDTSAGCPQLDLNAALLRCALVSAACSAQCYLLCLMICGTRRCRLPPDSGVPVSGSGSLVCCPLLVVVSAARALSRARQEKRRIACEENGAGCPPSEANNEVLGVKKCHLRGHYPP</sequence>